<proteinExistence type="predicted"/>
<comment type="caution">
    <text evidence="3">The sequence shown here is derived from an EMBL/GenBank/DDBJ whole genome shotgun (WGS) entry which is preliminary data.</text>
</comment>
<dbReference type="InterPro" id="IPR042411">
    <property type="entry name" value="WDR27"/>
</dbReference>
<evidence type="ECO:0000256" key="2">
    <source>
        <dbReference type="SAM" id="MobiDB-lite"/>
    </source>
</evidence>
<name>A0A2G8L7L0_STIJA</name>
<dbReference type="OrthoDB" id="20669at2759"/>
<feature type="compositionally biased region" description="Polar residues" evidence="2">
    <location>
        <begin position="271"/>
        <end position="291"/>
    </location>
</feature>
<dbReference type="Gene3D" id="2.130.10.10">
    <property type="entry name" value="YVTN repeat-like/Quinoprotein amine dehydrogenase"/>
    <property type="match status" value="2"/>
</dbReference>
<keyword evidence="4" id="KW-1185">Reference proteome</keyword>
<feature type="region of interest" description="Disordered" evidence="2">
    <location>
        <begin position="686"/>
        <end position="709"/>
    </location>
</feature>
<accession>A0A2G8L7L0</accession>
<evidence type="ECO:0000256" key="1">
    <source>
        <dbReference type="PROSITE-ProRule" id="PRU00221"/>
    </source>
</evidence>
<dbReference type="SUPFAM" id="SSF50978">
    <property type="entry name" value="WD40 repeat-like"/>
    <property type="match status" value="1"/>
</dbReference>
<feature type="region of interest" description="Disordered" evidence="2">
    <location>
        <begin position="208"/>
        <end position="294"/>
    </location>
</feature>
<protein>
    <submittedName>
        <fullName evidence="3">Putative WD repeat-containing protein 27</fullName>
    </submittedName>
</protein>
<dbReference type="Pfam" id="PF00400">
    <property type="entry name" value="WD40"/>
    <property type="match status" value="2"/>
</dbReference>
<dbReference type="InterPro" id="IPR001680">
    <property type="entry name" value="WD40_rpt"/>
</dbReference>
<organism evidence="3 4">
    <name type="scientific">Stichopus japonicus</name>
    <name type="common">Sea cucumber</name>
    <dbReference type="NCBI Taxonomy" id="307972"/>
    <lineage>
        <taxon>Eukaryota</taxon>
        <taxon>Metazoa</taxon>
        <taxon>Echinodermata</taxon>
        <taxon>Eleutherozoa</taxon>
        <taxon>Echinozoa</taxon>
        <taxon>Holothuroidea</taxon>
        <taxon>Aspidochirotacea</taxon>
        <taxon>Aspidochirotida</taxon>
        <taxon>Stichopodidae</taxon>
        <taxon>Apostichopus</taxon>
    </lineage>
</organism>
<dbReference type="STRING" id="307972.A0A2G8L7L0"/>
<reference evidence="3 4" key="1">
    <citation type="journal article" date="2017" name="PLoS Biol.">
        <title>The sea cucumber genome provides insights into morphological evolution and visceral regeneration.</title>
        <authorList>
            <person name="Zhang X."/>
            <person name="Sun L."/>
            <person name="Yuan J."/>
            <person name="Sun Y."/>
            <person name="Gao Y."/>
            <person name="Zhang L."/>
            <person name="Li S."/>
            <person name="Dai H."/>
            <person name="Hamel J.F."/>
            <person name="Liu C."/>
            <person name="Yu Y."/>
            <person name="Liu S."/>
            <person name="Lin W."/>
            <person name="Guo K."/>
            <person name="Jin S."/>
            <person name="Xu P."/>
            <person name="Storey K.B."/>
            <person name="Huan P."/>
            <person name="Zhang T."/>
            <person name="Zhou Y."/>
            <person name="Zhang J."/>
            <person name="Lin C."/>
            <person name="Li X."/>
            <person name="Xing L."/>
            <person name="Huo D."/>
            <person name="Sun M."/>
            <person name="Wang L."/>
            <person name="Mercier A."/>
            <person name="Li F."/>
            <person name="Yang H."/>
            <person name="Xiang J."/>
        </authorList>
    </citation>
    <scope>NUCLEOTIDE SEQUENCE [LARGE SCALE GENOMIC DNA]</scope>
    <source>
        <strain evidence="3">Shaxun</strain>
        <tissue evidence="3">Muscle</tissue>
    </source>
</reference>
<feature type="repeat" description="WD" evidence="1">
    <location>
        <begin position="588"/>
        <end position="619"/>
    </location>
</feature>
<dbReference type="InterPro" id="IPR015943">
    <property type="entry name" value="WD40/YVTN_repeat-like_dom_sf"/>
</dbReference>
<dbReference type="EMBL" id="MRZV01000185">
    <property type="protein sequence ID" value="PIK56165.1"/>
    <property type="molecule type" value="Genomic_DNA"/>
</dbReference>
<dbReference type="PANTHER" id="PTHR44525:SF1">
    <property type="entry name" value="WD REPEAT-CONTAINING PROTEIN 27"/>
    <property type="match status" value="1"/>
</dbReference>
<gene>
    <name evidence="3" type="ORF">BSL78_06903</name>
</gene>
<dbReference type="PANTHER" id="PTHR44525">
    <property type="entry name" value="WD REPEAT-CONTAINING PROTEIN 27"/>
    <property type="match status" value="1"/>
</dbReference>
<dbReference type="Proteomes" id="UP000230750">
    <property type="component" value="Unassembled WGS sequence"/>
</dbReference>
<evidence type="ECO:0000313" key="3">
    <source>
        <dbReference type="EMBL" id="PIK56165.1"/>
    </source>
</evidence>
<feature type="repeat" description="WD" evidence="1">
    <location>
        <begin position="354"/>
        <end position="385"/>
    </location>
</feature>
<evidence type="ECO:0000313" key="4">
    <source>
        <dbReference type="Proteomes" id="UP000230750"/>
    </source>
</evidence>
<sequence length="709" mass="76927">MLKFYAQQCRLLPLAVDPRGIGQPEQKTMTLHMNDSASSHAGEAILSVWFHQSPTVKDKKVKKNAFNDNNLFKPDDGLVDDSSFLLVGTSGTISVIHTKSFEGDVFSFQDTIQTLGAPEDNKLIPVAGSFAFASSPDLRKAICVSLSAFQNSVEVIEVTFPSNHSQESLNNEFSEKLSMKLEPPSTEEGITVVASTPLLESSILRSEMIPRTGGGGGGGGGATSSKQKPAVRKPNQKGVQDQPLTFQKKIKSSGYTSAPRVKMFSPKTGHGKTTSVTRTKPHSTGGTNSRSILKEFPMNSDPPSALKQSLKITDQPAPLLDLKFSGDGQFLACALGDKSGQVLKMPLTGKGTCLTGHNGPLNTISWSHDNAWLITSSADKTAKVWMKGSADPILTLSHLKHNIQNNDVSLPARGPGSIKKDNPCFTKEIKHSQFYYLDKFIILSSGGSFYLYKFSLDTSVNDIKRYVSKSSYKLVKQFKMEEANVVTSLSAANSFYSYIVLCCGSDKSIELFDLNAGCRLSKIEEGHSRPVNHITQNLGSNYASLSPSACNLFATSAVTDGIKVWDVRTNRCVRKLGGHLNRAHSCGITFSPCGQYLVSGSEDKAAYVFDLKEGSVVEKLTGHTDVVTGVAYHPLYPEEIGTSPITDYSKSENREGSSEIFWYSKLAAKIILKDLVKNTFGIGKEEKKGRGVGGGEREGARLDLVDTRQ</sequence>
<dbReference type="PROSITE" id="PS50294">
    <property type="entry name" value="WD_REPEATS_REGION"/>
    <property type="match status" value="1"/>
</dbReference>
<feature type="compositionally biased region" description="Gly residues" evidence="2">
    <location>
        <begin position="212"/>
        <end position="222"/>
    </location>
</feature>
<dbReference type="SMART" id="SM00320">
    <property type="entry name" value="WD40"/>
    <property type="match status" value="5"/>
</dbReference>
<dbReference type="InterPro" id="IPR036322">
    <property type="entry name" value="WD40_repeat_dom_sf"/>
</dbReference>
<keyword evidence="1" id="KW-0853">WD repeat</keyword>
<dbReference type="AlphaFoldDB" id="A0A2G8L7L0"/>
<dbReference type="PROSITE" id="PS50082">
    <property type="entry name" value="WD_REPEATS_2"/>
    <property type="match status" value="2"/>
</dbReference>